<evidence type="ECO:0000256" key="6">
    <source>
        <dbReference type="ARBA" id="ARBA00023136"/>
    </source>
</evidence>
<dbReference type="PANTHER" id="PTHR23037">
    <property type="entry name" value="CYTOKINE RECEPTOR"/>
    <property type="match status" value="1"/>
</dbReference>
<dbReference type="InterPro" id="IPR040951">
    <property type="entry name" value="IL2RB_N1"/>
</dbReference>
<protein>
    <recommendedName>
        <fullName evidence="12">Interleukin-2 receptor subunit beta N-terminal domain-containing protein</fullName>
    </recommendedName>
</protein>
<comment type="subcellular location">
    <subcellularLocation>
        <location evidence="1">Membrane</location>
        <topology evidence="1">Single-pass membrane protein</topology>
    </subcellularLocation>
</comment>
<keyword evidence="7" id="KW-1015">Disulfide bond</keyword>
<evidence type="ECO:0000256" key="4">
    <source>
        <dbReference type="ARBA" id="ARBA00022729"/>
    </source>
</evidence>
<dbReference type="Pfam" id="PF18707">
    <property type="entry name" value="IL2RB_N1"/>
    <property type="match status" value="1"/>
</dbReference>
<feature type="compositionally biased region" description="Polar residues" evidence="9">
    <location>
        <begin position="506"/>
        <end position="516"/>
    </location>
</feature>
<feature type="chain" id="PRO_5040312516" description="Interleukin-2 receptor subunit beta N-terminal domain-containing protein" evidence="11">
    <location>
        <begin position="30"/>
        <end position="572"/>
    </location>
</feature>
<organism evidence="13 14">
    <name type="scientific">Muraenolepis orangiensis</name>
    <name type="common">Patagonian moray cod</name>
    <dbReference type="NCBI Taxonomy" id="630683"/>
    <lineage>
        <taxon>Eukaryota</taxon>
        <taxon>Metazoa</taxon>
        <taxon>Chordata</taxon>
        <taxon>Craniata</taxon>
        <taxon>Vertebrata</taxon>
        <taxon>Euteleostomi</taxon>
        <taxon>Actinopterygii</taxon>
        <taxon>Neopterygii</taxon>
        <taxon>Teleostei</taxon>
        <taxon>Neoteleostei</taxon>
        <taxon>Acanthomorphata</taxon>
        <taxon>Zeiogadaria</taxon>
        <taxon>Gadariae</taxon>
        <taxon>Gadiformes</taxon>
        <taxon>Muraenolepidoidei</taxon>
        <taxon>Muraenolepididae</taxon>
        <taxon>Muraenolepis</taxon>
    </lineage>
</organism>
<dbReference type="InterPro" id="IPR013783">
    <property type="entry name" value="Ig-like_fold"/>
</dbReference>
<dbReference type="InterPro" id="IPR036116">
    <property type="entry name" value="FN3_sf"/>
</dbReference>
<evidence type="ECO:0000313" key="13">
    <source>
        <dbReference type="EMBL" id="KAJ3600515.1"/>
    </source>
</evidence>
<evidence type="ECO:0000256" key="10">
    <source>
        <dbReference type="SAM" id="Phobius"/>
    </source>
</evidence>
<comment type="caution">
    <text evidence="13">The sequence shown here is derived from an EMBL/GenBank/DDBJ whole genome shotgun (WGS) entry which is preliminary data.</text>
</comment>
<dbReference type="OrthoDB" id="9419853at2759"/>
<keyword evidence="8" id="KW-0675">Receptor</keyword>
<evidence type="ECO:0000259" key="12">
    <source>
        <dbReference type="Pfam" id="PF18707"/>
    </source>
</evidence>
<accession>A0A9Q0E7Z9</accession>
<keyword evidence="6 10" id="KW-0472">Membrane</keyword>
<evidence type="ECO:0000256" key="1">
    <source>
        <dbReference type="ARBA" id="ARBA00004167"/>
    </source>
</evidence>
<feature type="transmembrane region" description="Helical" evidence="10">
    <location>
        <begin position="248"/>
        <end position="271"/>
    </location>
</feature>
<evidence type="ECO:0000256" key="11">
    <source>
        <dbReference type="SAM" id="SignalP"/>
    </source>
</evidence>
<evidence type="ECO:0000256" key="8">
    <source>
        <dbReference type="ARBA" id="ARBA00023170"/>
    </source>
</evidence>
<dbReference type="EMBL" id="JANIIK010000047">
    <property type="protein sequence ID" value="KAJ3600515.1"/>
    <property type="molecule type" value="Genomic_DNA"/>
</dbReference>
<dbReference type="PANTHER" id="PTHR23037:SF22">
    <property type="entry name" value="CYTOKINE RECEPTOR COMMON SUBUNIT BETA"/>
    <property type="match status" value="1"/>
</dbReference>
<dbReference type="GO" id="GO:0016064">
    <property type="term" value="P:immunoglobulin mediated immune response"/>
    <property type="evidence" value="ECO:0007669"/>
    <property type="project" value="TreeGrafter"/>
</dbReference>
<dbReference type="Proteomes" id="UP001148018">
    <property type="component" value="Unassembled WGS sequence"/>
</dbReference>
<dbReference type="Gene3D" id="2.60.40.10">
    <property type="entry name" value="Immunoglobulins"/>
    <property type="match status" value="2"/>
</dbReference>
<gene>
    <name evidence="13" type="ORF">NHX12_031496</name>
</gene>
<keyword evidence="3 10" id="KW-0812">Transmembrane</keyword>
<evidence type="ECO:0000256" key="5">
    <source>
        <dbReference type="ARBA" id="ARBA00022989"/>
    </source>
</evidence>
<dbReference type="SUPFAM" id="SSF49265">
    <property type="entry name" value="Fibronectin type III"/>
    <property type="match status" value="1"/>
</dbReference>
<name>A0A9Q0E7Z9_9TELE</name>
<evidence type="ECO:0000256" key="9">
    <source>
        <dbReference type="SAM" id="MobiDB-lite"/>
    </source>
</evidence>
<evidence type="ECO:0000256" key="3">
    <source>
        <dbReference type="ARBA" id="ARBA00022692"/>
    </source>
</evidence>
<feature type="domain" description="Interleukin-2 receptor subunit beta N-terminal" evidence="12">
    <location>
        <begin position="29"/>
        <end position="115"/>
    </location>
</feature>
<sequence>MSFVVHSSMAMSWWMYLLMVWFSPYTALSGLSCVNDFVNKVSCTWDSSMDHHVDCCVSGNKTVREWINSSLHVLRMNRSCKLKPLGGQIQGCSFVFEQKKFSCAEQMSGIKVDCNGTTVDELSSYLPCDHIKMNPPSTPNVSTSANETVISWGAGSPRSDYFKNFDFEVQIKHNDQTWQENGLFSQRQELSFLTRGRQAGLHRVRVRVRPPTEYYRARWSDWSPVTSWEVETGDEEIAADNTTALKHLVYVTAVPLIFGLLLFIALLYIIFRCKPQLFRSKPLPDPSKYFHGVYSLHGKNLKKWLNPQAGTGSYFVAHSSDSISPVVVVATAPSPSSGSCQSSVNAALLHLLSAGRNAPCPSSLSYVSSVSTSSSSSSSGPSPCFSNPSYLYPDDGPPAATCPPCDPCDPGDSVFHIGPLPPTLAACQPLGAVPRTHHWMEPHSPDSGVSVGTKYLAGEGMDKGWEQEEEREEEKACNSSWEYGLSRVFLLASRTYLNVLPSASHIQLQPPTTNPVNDDRDDYDDDDGDQYDCTPLPVGCAMGRSISMPVEPCNRGYHTLKDLQNTYSSKSI</sequence>
<feature type="region of interest" description="Disordered" evidence="9">
    <location>
        <begin position="506"/>
        <end position="527"/>
    </location>
</feature>
<keyword evidence="4 11" id="KW-0732">Signal</keyword>
<keyword evidence="5 10" id="KW-1133">Transmembrane helix</keyword>
<dbReference type="GO" id="GO:0004896">
    <property type="term" value="F:cytokine receptor activity"/>
    <property type="evidence" value="ECO:0007669"/>
    <property type="project" value="TreeGrafter"/>
</dbReference>
<dbReference type="AlphaFoldDB" id="A0A9Q0E7Z9"/>
<evidence type="ECO:0000256" key="7">
    <source>
        <dbReference type="ARBA" id="ARBA00023157"/>
    </source>
</evidence>
<feature type="signal peptide" evidence="11">
    <location>
        <begin position="1"/>
        <end position="29"/>
    </location>
</feature>
<evidence type="ECO:0000256" key="2">
    <source>
        <dbReference type="ARBA" id="ARBA00008280"/>
    </source>
</evidence>
<comment type="similarity">
    <text evidence="2">Belongs to the type I cytokine receptor family. Type 4 subfamily.</text>
</comment>
<reference evidence="13" key="1">
    <citation type="submission" date="2022-07" db="EMBL/GenBank/DDBJ databases">
        <title>Chromosome-level genome of Muraenolepis orangiensis.</title>
        <authorList>
            <person name="Kim J."/>
        </authorList>
    </citation>
    <scope>NUCLEOTIDE SEQUENCE</scope>
    <source>
        <strain evidence="13">KU_S4_2022</strain>
        <tissue evidence="13">Muscle</tissue>
    </source>
</reference>
<evidence type="ECO:0000313" key="14">
    <source>
        <dbReference type="Proteomes" id="UP001148018"/>
    </source>
</evidence>
<dbReference type="GO" id="GO:0009897">
    <property type="term" value="C:external side of plasma membrane"/>
    <property type="evidence" value="ECO:0007669"/>
    <property type="project" value="TreeGrafter"/>
</dbReference>
<keyword evidence="14" id="KW-1185">Reference proteome</keyword>
<proteinExistence type="inferred from homology"/>